<keyword evidence="7" id="KW-0833">Ubl conjugation pathway</keyword>
<evidence type="ECO:0000259" key="9">
    <source>
        <dbReference type="PROSITE" id="PS51873"/>
    </source>
</evidence>
<dbReference type="OrthoDB" id="10009520at2759"/>
<gene>
    <name evidence="10" type="ORF">THRCLA_06542</name>
</gene>
<evidence type="ECO:0000256" key="3">
    <source>
        <dbReference type="ARBA" id="ARBA00022679"/>
    </source>
</evidence>
<dbReference type="InterPro" id="IPR044066">
    <property type="entry name" value="TRIAD_supradom"/>
</dbReference>
<dbReference type="Pfam" id="PF01485">
    <property type="entry name" value="IBR"/>
    <property type="match status" value="1"/>
</dbReference>
<keyword evidence="4" id="KW-0479">Metal-binding</keyword>
<dbReference type="SUPFAM" id="SSF57850">
    <property type="entry name" value="RING/U-box"/>
    <property type="match status" value="2"/>
</dbReference>
<dbReference type="InterPro" id="IPR002867">
    <property type="entry name" value="IBR_dom"/>
</dbReference>
<comment type="caution">
    <text evidence="10">The sequence shown here is derived from an EMBL/GenBank/DDBJ whole genome shotgun (WGS) entry which is preliminary data.</text>
</comment>
<feature type="domain" description="RING-type" evidence="9">
    <location>
        <begin position="22"/>
        <end position="218"/>
    </location>
</feature>
<dbReference type="SMART" id="SM00647">
    <property type="entry name" value="IBR"/>
    <property type="match status" value="2"/>
</dbReference>
<dbReference type="Proteomes" id="UP000243217">
    <property type="component" value="Unassembled WGS sequence"/>
</dbReference>
<comment type="catalytic activity">
    <reaction evidence="1">
        <text>[E2 ubiquitin-conjugating enzyme]-S-ubiquitinyl-L-cysteine + [acceptor protein]-L-lysine = [E2 ubiquitin-conjugating enzyme]-L-cysteine + [acceptor protein]-N(6)-ubiquitinyl-L-lysine.</text>
        <dbReference type="EC" id="2.3.2.31"/>
    </reaction>
</comment>
<evidence type="ECO:0000313" key="10">
    <source>
        <dbReference type="EMBL" id="OQR99397.1"/>
    </source>
</evidence>
<evidence type="ECO:0000256" key="8">
    <source>
        <dbReference type="ARBA" id="ARBA00022833"/>
    </source>
</evidence>
<dbReference type="Gene3D" id="3.30.40.10">
    <property type="entry name" value="Zinc/RING finger domain, C3HC4 (zinc finger)"/>
    <property type="match status" value="1"/>
</dbReference>
<dbReference type="PROSITE" id="PS51873">
    <property type="entry name" value="TRIAD"/>
    <property type="match status" value="1"/>
</dbReference>
<dbReference type="Pfam" id="PF22191">
    <property type="entry name" value="IBR_1"/>
    <property type="match status" value="1"/>
</dbReference>
<dbReference type="AlphaFoldDB" id="A0A1V9ZN37"/>
<protein>
    <recommendedName>
        <fullName evidence="2">RBR-type E3 ubiquitin transferase</fullName>
        <ecNumber evidence="2">2.3.2.31</ecNumber>
    </recommendedName>
</protein>
<reference evidence="10 11" key="1">
    <citation type="journal article" date="2014" name="Genome Biol. Evol.">
        <title>The secreted proteins of Achlya hypogyna and Thraustotheca clavata identify the ancestral oomycete secretome and reveal gene acquisitions by horizontal gene transfer.</title>
        <authorList>
            <person name="Misner I."/>
            <person name="Blouin N."/>
            <person name="Leonard G."/>
            <person name="Richards T.A."/>
            <person name="Lane C.E."/>
        </authorList>
    </citation>
    <scope>NUCLEOTIDE SEQUENCE [LARGE SCALE GENOMIC DNA]</scope>
    <source>
        <strain evidence="10 11">ATCC 34112</strain>
    </source>
</reference>
<dbReference type="InterPro" id="IPR013083">
    <property type="entry name" value="Znf_RING/FYVE/PHD"/>
</dbReference>
<dbReference type="EMBL" id="JNBS01001814">
    <property type="protein sequence ID" value="OQR99397.1"/>
    <property type="molecule type" value="Genomic_DNA"/>
</dbReference>
<keyword evidence="5" id="KW-0677">Repeat</keyword>
<dbReference type="GO" id="GO:0016567">
    <property type="term" value="P:protein ubiquitination"/>
    <property type="evidence" value="ECO:0007669"/>
    <property type="project" value="InterPro"/>
</dbReference>
<evidence type="ECO:0000256" key="5">
    <source>
        <dbReference type="ARBA" id="ARBA00022737"/>
    </source>
</evidence>
<evidence type="ECO:0000256" key="4">
    <source>
        <dbReference type="ARBA" id="ARBA00022723"/>
    </source>
</evidence>
<dbReference type="GO" id="GO:0061630">
    <property type="term" value="F:ubiquitin protein ligase activity"/>
    <property type="evidence" value="ECO:0007669"/>
    <property type="project" value="UniProtKB-EC"/>
</dbReference>
<name>A0A1V9ZN37_9STRA</name>
<evidence type="ECO:0000256" key="7">
    <source>
        <dbReference type="ARBA" id="ARBA00022786"/>
    </source>
</evidence>
<dbReference type="EC" id="2.3.2.31" evidence="2"/>
<evidence type="ECO:0000256" key="1">
    <source>
        <dbReference type="ARBA" id="ARBA00001798"/>
    </source>
</evidence>
<evidence type="ECO:0000313" key="11">
    <source>
        <dbReference type="Proteomes" id="UP000243217"/>
    </source>
</evidence>
<dbReference type="STRING" id="74557.A0A1V9ZN37"/>
<evidence type="ECO:0000256" key="2">
    <source>
        <dbReference type="ARBA" id="ARBA00012251"/>
    </source>
</evidence>
<organism evidence="10 11">
    <name type="scientific">Thraustotheca clavata</name>
    <dbReference type="NCBI Taxonomy" id="74557"/>
    <lineage>
        <taxon>Eukaryota</taxon>
        <taxon>Sar</taxon>
        <taxon>Stramenopiles</taxon>
        <taxon>Oomycota</taxon>
        <taxon>Saprolegniomycetes</taxon>
        <taxon>Saprolegniales</taxon>
        <taxon>Achlyaceae</taxon>
        <taxon>Thraustotheca</taxon>
    </lineage>
</organism>
<dbReference type="Gene3D" id="1.20.120.1750">
    <property type="match status" value="1"/>
</dbReference>
<keyword evidence="11" id="KW-1185">Reference proteome</keyword>
<accession>A0A1V9ZN37</accession>
<dbReference type="GO" id="GO:0008270">
    <property type="term" value="F:zinc ion binding"/>
    <property type="evidence" value="ECO:0007669"/>
    <property type="project" value="UniProtKB-KW"/>
</dbReference>
<evidence type="ECO:0000256" key="6">
    <source>
        <dbReference type="ARBA" id="ARBA00022771"/>
    </source>
</evidence>
<keyword evidence="8" id="KW-0862">Zinc</keyword>
<dbReference type="InterPro" id="IPR031127">
    <property type="entry name" value="E3_UB_ligase_RBR"/>
</dbReference>
<dbReference type="PANTHER" id="PTHR11685">
    <property type="entry name" value="RBR FAMILY RING FINGER AND IBR DOMAIN-CONTAINING"/>
    <property type="match status" value="1"/>
</dbReference>
<proteinExistence type="predicted"/>
<keyword evidence="6" id="KW-0863">Zinc-finger</keyword>
<keyword evidence="3" id="KW-0808">Transferase</keyword>
<sequence length="263" mass="30682">MSEEWEVYDEEMWNEASWDDAPEKKCVICLDDPPFNDDSYQCIECNAICCHECYSNYLTHQIINGQVSPEQLVCVGSCHRSIVLDQIRVFVSDEIVQKYISFLQAFEQRQRGDQFCPHPLCGRPLQAQENDKRRLHCASCNRTMCRNCGQEYHRWPKCDKKYRSWCKSHHVQSCPQCNALIEKNDGCKHMTCGQCRYQFCWLCRGDWPTHGTRCKKLSERYRTKHFGASAKPIKEKPPVVKSAAKLATKPARAVFSALRRKKE</sequence>